<keyword evidence="1" id="KW-0234">DNA repair</keyword>
<dbReference type="PANTHER" id="PTHR10492:SF100">
    <property type="entry name" value="ATP-DEPENDENT DNA HELICASE"/>
    <property type="match status" value="1"/>
</dbReference>
<comment type="similarity">
    <text evidence="1">Belongs to the helicase family.</text>
</comment>
<feature type="domain" description="DNA helicase Pif1-like DEAD-box helicase" evidence="2">
    <location>
        <begin position="45"/>
        <end position="253"/>
    </location>
</feature>
<reference evidence="4" key="1">
    <citation type="journal article" date="2025" name="Foods">
        <title>Unveiling the Microbial Signatures of Arabica Coffee Cherries: Insights into Ripeness Specific Diversity, Functional Traits, and Implications for Quality and Safety.</title>
        <authorList>
            <consortium name="RefSeq"/>
            <person name="Tenea G.N."/>
            <person name="Cifuentes V."/>
            <person name="Reyes P."/>
            <person name="Cevallos-Vallejos M."/>
        </authorList>
    </citation>
    <scope>NUCLEOTIDE SEQUENCE [LARGE SCALE GENOMIC DNA]</scope>
</reference>
<evidence type="ECO:0000256" key="1">
    <source>
        <dbReference type="RuleBase" id="RU363044"/>
    </source>
</evidence>
<dbReference type="GO" id="GO:0006281">
    <property type="term" value="P:DNA repair"/>
    <property type="evidence" value="ECO:0007669"/>
    <property type="project" value="UniProtKB-KW"/>
</dbReference>
<dbReference type="Gene3D" id="3.40.50.300">
    <property type="entry name" value="P-loop containing nucleotide triphosphate hydrolases"/>
    <property type="match status" value="2"/>
</dbReference>
<evidence type="ECO:0000259" key="3">
    <source>
        <dbReference type="Pfam" id="PF21530"/>
    </source>
</evidence>
<dbReference type="AlphaFoldDB" id="A0A6P6TYN1"/>
<dbReference type="InterPro" id="IPR010285">
    <property type="entry name" value="DNA_helicase_pif1-like_DEAD"/>
</dbReference>
<dbReference type="Proteomes" id="UP001652660">
    <property type="component" value="Chromosome 8c"/>
</dbReference>
<dbReference type="PANTHER" id="PTHR10492">
    <property type="match status" value="1"/>
</dbReference>
<keyword evidence="1" id="KW-0227">DNA damage</keyword>
<keyword evidence="1" id="KW-0347">Helicase</keyword>
<keyword evidence="1" id="KW-0067">ATP-binding</keyword>
<keyword evidence="1" id="KW-0547">Nucleotide-binding</keyword>
<keyword evidence="1" id="KW-0378">Hydrolase</keyword>
<dbReference type="GO" id="GO:0005524">
    <property type="term" value="F:ATP binding"/>
    <property type="evidence" value="ECO:0007669"/>
    <property type="project" value="UniProtKB-KW"/>
</dbReference>
<evidence type="ECO:0000313" key="4">
    <source>
        <dbReference type="Proteomes" id="UP001652660"/>
    </source>
</evidence>
<dbReference type="InterPro" id="IPR049163">
    <property type="entry name" value="Pif1-like_2B_dom"/>
</dbReference>
<accession>A0A6P6TYN1</accession>
<feature type="domain" description="DNA helicase Pif1-like 2B" evidence="3">
    <location>
        <begin position="343"/>
        <end position="387"/>
    </location>
</feature>
<dbReference type="InterPro" id="IPR027417">
    <property type="entry name" value="P-loop_NTPase"/>
</dbReference>
<keyword evidence="4" id="KW-1185">Reference proteome</keyword>
<dbReference type="GO" id="GO:0043139">
    <property type="term" value="F:5'-3' DNA helicase activity"/>
    <property type="evidence" value="ECO:0007669"/>
    <property type="project" value="UniProtKB-EC"/>
</dbReference>
<dbReference type="Pfam" id="PF21530">
    <property type="entry name" value="Pif1_2B_dom"/>
    <property type="match status" value="1"/>
</dbReference>
<dbReference type="EC" id="5.6.2.3" evidence="1"/>
<evidence type="ECO:0000313" key="5">
    <source>
        <dbReference type="RefSeq" id="XP_027083463.2"/>
    </source>
</evidence>
<dbReference type="SUPFAM" id="SSF52540">
    <property type="entry name" value="P-loop containing nucleoside triphosphate hydrolases"/>
    <property type="match status" value="2"/>
</dbReference>
<dbReference type="GO" id="GO:0006310">
    <property type="term" value="P:DNA recombination"/>
    <property type="evidence" value="ECO:0007669"/>
    <property type="project" value="UniProtKB-KW"/>
</dbReference>
<gene>
    <name evidence="5" type="primary">LOC113705751</name>
</gene>
<dbReference type="GO" id="GO:0016787">
    <property type="term" value="F:hydrolase activity"/>
    <property type="evidence" value="ECO:0007669"/>
    <property type="project" value="UniProtKB-KW"/>
</dbReference>
<dbReference type="OrthoDB" id="1302464at2759"/>
<proteinExistence type="inferred from homology"/>
<dbReference type="GO" id="GO:0000723">
    <property type="term" value="P:telomere maintenance"/>
    <property type="evidence" value="ECO:0007669"/>
    <property type="project" value="InterPro"/>
</dbReference>
<comment type="cofactor">
    <cofactor evidence="1">
        <name>Mg(2+)</name>
        <dbReference type="ChEBI" id="CHEBI:18420"/>
    </cofactor>
</comment>
<protein>
    <recommendedName>
        <fullName evidence="1">ATP-dependent DNA helicase</fullName>
        <ecNumber evidence="1">5.6.2.3</ecNumber>
    </recommendedName>
</protein>
<sequence length="483" mass="54321">MGKSLGDFHLTDIFLQTFTHEWETMEIEAERNIIVSKEDLSTIDQLNQEQKIAYHKILSSVYDTTSTAFFVDGPGGTGKTFLYRALLAKIRSQKHIALATVTSGVTTSILPGGKTAHSHFKIPLNDDEGKTCNISKQSSIAQLIKDAKLIIWDDATMAERKAIERFDQLLQDIMSNKEVFGGKTVIFGGDFRQTLSVIVKGKKNDMIDVSLVKSHIWNHLEKIHLTENMRARLDPDFSSYLLRVGNGTEITTNQDEIKIPPGINVPFIDDASSITTLTDMVFEDLYNMAADNTLPINKAILMTRNDFVHEINDILIDKFPGDEKCYLSFDQPLESSGQIQNEDFLHTLMPKGLPPHQLKLKKNCLVMLLRNINPTEGLSNGTRLICREFGNNVQAEITFGSFAKKIVFIPLIPLESPTDDFSSIPFKRTQFPLRLYFAMTINKAQGQTLDYVGLYLKEHVFSHGQLYVALSRAKTATNVKVLI</sequence>
<dbReference type="RefSeq" id="XP_027083463.2">
    <property type="nucleotide sequence ID" value="XM_027227662.2"/>
</dbReference>
<organism evidence="4 5">
    <name type="scientific">Coffea arabica</name>
    <name type="common">Arabian coffee</name>
    <dbReference type="NCBI Taxonomy" id="13443"/>
    <lineage>
        <taxon>Eukaryota</taxon>
        <taxon>Viridiplantae</taxon>
        <taxon>Streptophyta</taxon>
        <taxon>Embryophyta</taxon>
        <taxon>Tracheophyta</taxon>
        <taxon>Spermatophyta</taxon>
        <taxon>Magnoliopsida</taxon>
        <taxon>eudicotyledons</taxon>
        <taxon>Gunneridae</taxon>
        <taxon>Pentapetalae</taxon>
        <taxon>asterids</taxon>
        <taxon>lamiids</taxon>
        <taxon>Gentianales</taxon>
        <taxon>Rubiaceae</taxon>
        <taxon>Ixoroideae</taxon>
        <taxon>Gardenieae complex</taxon>
        <taxon>Bertiereae - Coffeeae clade</taxon>
        <taxon>Coffeeae</taxon>
        <taxon>Coffea</taxon>
    </lineage>
</organism>
<evidence type="ECO:0000259" key="2">
    <source>
        <dbReference type="Pfam" id="PF05970"/>
    </source>
</evidence>
<dbReference type="GeneID" id="113705751"/>
<dbReference type="CDD" id="cd18809">
    <property type="entry name" value="SF1_C_RecD"/>
    <property type="match status" value="1"/>
</dbReference>
<name>A0A6P6TYN1_COFAR</name>
<reference evidence="5" key="2">
    <citation type="submission" date="2025-08" db="UniProtKB">
        <authorList>
            <consortium name="RefSeq"/>
        </authorList>
    </citation>
    <scope>IDENTIFICATION</scope>
    <source>
        <tissue evidence="5">Leaves</tissue>
    </source>
</reference>
<keyword evidence="1" id="KW-0233">DNA recombination</keyword>
<dbReference type="Pfam" id="PF05970">
    <property type="entry name" value="PIF1"/>
    <property type="match status" value="1"/>
</dbReference>
<comment type="catalytic activity">
    <reaction evidence="1">
        <text>ATP + H2O = ADP + phosphate + H(+)</text>
        <dbReference type="Rhea" id="RHEA:13065"/>
        <dbReference type="ChEBI" id="CHEBI:15377"/>
        <dbReference type="ChEBI" id="CHEBI:15378"/>
        <dbReference type="ChEBI" id="CHEBI:30616"/>
        <dbReference type="ChEBI" id="CHEBI:43474"/>
        <dbReference type="ChEBI" id="CHEBI:456216"/>
        <dbReference type="EC" id="5.6.2.3"/>
    </reaction>
</comment>